<reference evidence="2" key="1">
    <citation type="journal article" date="2022" name="bioRxiv">
        <title>Sequencing and chromosome-scale assembly of the giantPleurodeles waltlgenome.</title>
        <authorList>
            <person name="Brown T."/>
            <person name="Elewa A."/>
            <person name="Iarovenko S."/>
            <person name="Subramanian E."/>
            <person name="Araus A.J."/>
            <person name="Petzold A."/>
            <person name="Susuki M."/>
            <person name="Suzuki K.-i.T."/>
            <person name="Hayashi T."/>
            <person name="Toyoda A."/>
            <person name="Oliveira C."/>
            <person name="Osipova E."/>
            <person name="Leigh N.D."/>
            <person name="Simon A."/>
            <person name="Yun M.H."/>
        </authorList>
    </citation>
    <scope>NUCLEOTIDE SEQUENCE</scope>
    <source>
        <strain evidence="2">20211129_DDA</strain>
        <tissue evidence="2">Liver</tissue>
    </source>
</reference>
<protein>
    <submittedName>
        <fullName evidence="2">Uncharacterized protein</fullName>
    </submittedName>
</protein>
<dbReference type="Proteomes" id="UP001066276">
    <property type="component" value="Chromosome 7"/>
</dbReference>
<gene>
    <name evidence="2" type="ORF">NDU88_006874</name>
</gene>
<dbReference type="AlphaFoldDB" id="A0AAV7PJL8"/>
<evidence type="ECO:0000313" key="3">
    <source>
        <dbReference type="Proteomes" id="UP001066276"/>
    </source>
</evidence>
<dbReference type="EMBL" id="JANPWB010000011">
    <property type="protein sequence ID" value="KAJ1128496.1"/>
    <property type="molecule type" value="Genomic_DNA"/>
</dbReference>
<evidence type="ECO:0000256" key="1">
    <source>
        <dbReference type="SAM" id="MobiDB-lite"/>
    </source>
</evidence>
<feature type="region of interest" description="Disordered" evidence="1">
    <location>
        <begin position="48"/>
        <end position="70"/>
    </location>
</feature>
<sequence>MWCVRLGPGPSATSVPAALRLALEHHSTVTRARSRDLRAGLNTPLNGLFRISSHPPVPESLPSPNPGWAE</sequence>
<evidence type="ECO:0000313" key="2">
    <source>
        <dbReference type="EMBL" id="KAJ1128496.1"/>
    </source>
</evidence>
<organism evidence="2 3">
    <name type="scientific">Pleurodeles waltl</name>
    <name type="common">Iberian ribbed newt</name>
    <dbReference type="NCBI Taxonomy" id="8319"/>
    <lineage>
        <taxon>Eukaryota</taxon>
        <taxon>Metazoa</taxon>
        <taxon>Chordata</taxon>
        <taxon>Craniata</taxon>
        <taxon>Vertebrata</taxon>
        <taxon>Euteleostomi</taxon>
        <taxon>Amphibia</taxon>
        <taxon>Batrachia</taxon>
        <taxon>Caudata</taxon>
        <taxon>Salamandroidea</taxon>
        <taxon>Salamandridae</taxon>
        <taxon>Pleurodelinae</taxon>
        <taxon>Pleurodeles</taxon>
    </lineage>
</organism>
<feature type="compositionally biased region" description="Pro residues" evidence="1">
    <location>
        <begin position="55"/>
        <end position="70"/>
    </location>
</feature>
<accession>A0AAV7PJL8</accession>
<name>A0AAV7PJL8_PLEWA</name>
<keyword evidence="3" id="KW-1185">Reference proteome</keyword>
<comment type="caution">
    <text evidence="2">The sequence shown here is derived from an EMBL/GenBank/DDBJ whole genome shotgun (WGS) entry which is preliminary data.</text>
</comment>
<proteinExistence type="predicted"/>